<evidence type="ECO:0008006" key="4">
    <source>
        <dbReference type="Google" id="ProtNLM"/>
    </source>
</evidence>
<organism evidence="2 3">
    <name type="scientific">Microlunatus panaciterrae</name>
    <dbReference type="NCBI Taxonomy" id="400768"/>
    <lineage>
        <taxon>Bacteria</taxon>
        <taxon>Bacillati</taxon>
        <taxon>Actinomycetota</taxon>
        <taxon>Actinomycetes</taxon>
        <taxon>Propionibacteriales</taxon>
        <taxon>Propionibacteriaceae</taxon>
        <taxon>Microlunatus</taxon>
    </lineage>
</organism>
<protein>
    <recommendedName>
        <fullName evidence="4">Secreted protein</fullName>
    </recommendedName>
</protein>
<gene>
    <name evidence="2" type="ORF">JOE57_001084</name>
</gene>
<reference evidence="2 3" key="1">
    <citation type="submission" date="2021-01" db="EMBL/GenBank/DDBJ databases">
        <title>Sequencing the genomes of 1000 actinobacteria strains.</title>
        <authorList>
            <person name="Klenk H.-P."/>
        </authorList>
    </citation>
    <scope>NUCLEOTIDE SEQUENCE [LARGE SCALE GENOMIC DNA]</scope>
    <source>
        <strain evidence="2 3">DSM 18662</strain>
    </source>
</reference>
<comment type="caution">
    <text evidence="2">The sequence shown here is derived from an EMBL/GenBank/DDBJ whole genome shotgun (WGS) entry which is preliminary data.</text>
</comment>
<keyword evidence="1" id="KW-0732">Signal</keyword>
<sequence>MKLTARSALVVVGALVAAAAGTVPATAAPSYDLNPAGNGQSVQPFTCDGLGDLMIRTNNNHSSDSGGWSSAKIVSGGTGTLIPVSFTFSAYDVTKGAQLFSFTQPKGDGNANHQQTTYHCYQTMTGTLADLLEPGDEVPPGADLSDTVTATFSAEAVHVG</sequence>
<evidence type="ECO:0000313" key="3">
    <source>
        <dbReference type="Proteomes" id="UP000704762"/>
    </source>
</evidence>
<dbReference type="EMBL" id="JAFBCF010000001">
    <property type="protein sequence ID" value="MBM7798163.1"/>
    <property type="molecule type" value="Genomic_DNA"/>
</dbReference>
<accession>A0ABS2RGN7</accession>
<proteinExistence type="predicted"/>
<evidence type="ECO:0000313" key="2">
    <source>
        <dbReference type="EMBL" id="MBM7798163.1"/>
    </source>
</evidence>
<evidence type="ECO:0000256" key="1">
    <source>
        <dbReference type="SAM" id="SignalP"/>
    </source>
</evidence>
<keyword evidence="3" id="KW-1185">Reference proteome</keyword>
<feature type="chain" id="PRO_5047447218" description="Secreted protein" evidence="1">
    <location>
        <begin position="28"/>
        <end position="160"/>
    </location>
</feature>
<dbReference type="Proteomes" id="UP000704762">
    <property type="component" value="Unassembled WGS sequence"/>
</dbReference>
<feature type="signal peptide" evidence="1">
    <location>
        <begin position="1"/>
        <end position="27"/>
    </location>
</feature>
<name>A0ABS2RGN7_9ACTN</name>
<dbReference type="RefSeq" id="WP_204916747.1">
    <property type="nucleotide sequence ID" value="NZ_BAAAQP010000011.1"/>
</dbReference>